<proteinExistence type="predicted"/>
<name>A0A1P8W9X7_9PLAN</name>
<feature type="domain" description="AMP-dependent synthetase/ligase" evidence="1">
    <location>
        <begin position="93"/>
        <end position="291"/>
    </location>
</feature>
<dbReference type="GO" id="GO:0047475">
    <property type="term" value="F:phenylacetate-CoA ligase activity"/>
    <property type="evidence" value="ECO:0007669"/>
    <property type="project" value="UniProtKB-EC"/>
</dbReference>
<dbReference type="Proteomes" id="UP000187735">
    <property type="component" value="Chromosome"/>
</dbReference>
<dbReference type="InterPro" id="IPR042099">
    <property type="entry name" value="ANL_N_sf"/>
</dbReference>
<dbReference type="SUPFAM" id="SSF56801">
    <property type="entry name" value="Acetyl-CoA synthetase-like"/>
    <property type="match status" value="1"/>
</dbReference>
<dbReference type="AlphaFoldDB" id="A0A1P8W9X7"/>
<organism evidence="3 4">
    <name type="scientific">Fuerstiella marisgermanici</name>
    <dbReference type="NCBI Taxonomy" id="1891926"/>
    <lineage>
        <taxon>Bacteria</taxon>
        <taxon>Pseudomonadati</taxon>
        <taxon>Planctomycetota</taxon>
        <taxon>Planctomycetia</taxon>
        <taxon>Planctomycetales</taxon>
        <taxon>Planctomycetaceae</taxon>
        <taxon>Fuerstiella</taxon>
    </lineage>
</organism>
<dbReference type="Pfam" id="PF14535">
    <property type="entry name" value="AMP-binding_C_2"/>
    <property type="match status" value="1"/>
</dbReference>
<dbReference type="InterPro" id="IPR045851">
    <property type="entry name" value="AMP-bd_C_sf"/>
</dbReference>
<keyword evidence="3" id="KW-0436">Ligase</keyword>
<dbReference type="EC" id="6.2.1.30" evidence="3"/>
<accession>A0A1P8W9X7</accession>
<keyword evidence="4" id="KW-1185">Reference proteome</keyword>
<evidence type="ECO:0000313" key="4">
    <source>
        <dbReference type="Proteomes" id="UP000187735"/>
    </source>
</evidence>
<reference evidence="3 4" key="1">
    <citation type="journal article" date="2016" name="Front. Microbiol.">
        <title>Fuerstia marisgermanicae gen. nov., sp. nov., an Unusual Member of the Phylum Planctomycetes from the German Wadden Sea.</title>
        <authorList>
            <person name="Kohn T."/>
            <person name="Heuer A."/>
            <person name="Jogler M."/>
            <person name="Vollmers J."/>
            <person name="Boedeker C."/>
            <person name="Bunk B."/>
            <person name="Rast P."/>
            <person name="Borchert D."/>
            <person name="Glockner I."/>
            <person name="Freese H.M."/>
            <person name="Klenk H.P."/>
            <person name="Overmann J."/>
            <person name="Kaster A.K."/>
            <person name="Rohde M."/>
            <person name="Wiegand S."/>
            <person name="Jogler C."/>
        </authorList>
    </citation>
    <scope>NUCLEOTIDE SEQUENCE [LARGE SCALE GENOMIC DNA]</scope>
    <source>
        <strain evidence="3 4">NH11</strain>
    </source>
</reference>
<sequence length="430" mass="47896">MDQTIEDVWQSRELIEQIQARRLAEMLEAIIPRNRFYTSKFEAAGVDVASVKTLEDLRKLPLTTKQELVDSQTQQPPYGANLSYPSTSYTRLHQTSGTTGRPMRWMDTAASWDWIMECWRQIYLLAGLTKHDRLFFPFSFGPFIGFWAAFEGASRLGNFVIAGGGMSTEIRLHAMIENEATVVCCTPTYALRMAEVAAQEGIDLKESSVRMLIVAGEPGGAIPATRTRIESAWDARVIDHWGMTEIASLGVESEDRPGGMYLLETEMIAEIVDPETLEPVAPGEVGELLITNLGRLGSPLIRYRTRDLVQASTDEDPSGRKLQWLAGGILGRSDDMVTVRGNNVFPSSVEAVLREIDAVAEFRIDVKTVRAMHELCITVEPTTEAEAEGLQNVVKASLRKRLGFACEVALADPGELPRFELKGRRFHRET</sequence>
<dbReference type="STRING" id="1891926.Fuma_00447"/>
<feature type="domain" description="AMP-dependent ligase C-terminal" evidence="2">
    <location>
        <begin position="341"/>
        <end position="426"/>
    </location>
</feature>
<dbReference type="RefSeq" id="WP_229360833.1">
    <property type="nucleotide sequence ID" value="NZ_CP017641.1"/>
</dbReference>
<dbReference type="PANTHER" id="PTHR43845">
    <property type="entry name" value="BLR5969 PROTEIN"/>
    <property type="match status" value="1"/>
</dbReference>
<dbReference type="InterPro" id="IPR028154">
    <property type="entry name" value="AMP-dep_Lig_C"/>
</dbReference>
<gene>
    <name evidence="3" type="ORF">Fuma_00447</name>
</gene>
<evidence type="ECO:0000313" key="3">
    <source>
        <dbReference type="EMBL" id="APZ90863.1"/>
    </source>
</evidence>
<dbReference type="InterPro" id="IPR000873">
    <property type="entry name" value="AMP-dep_synth/lig_dom"/>
</dbReference>
<evidence type="ECO:0000259" key="2">
    <source>
        <dbReference type="Pfam" id="PF14535"/>
    </source>
</evidence>
<protein>
    <submittedName>
        <fullName evidence="3">Phenylacetate-coenzyme A ligase</fullName>
        <ecNumber evidence="3">6.2.1.30</ecNumber>
    </submittedName>
</protein>
<dbReference type="Gene3D" id="3.30.300.30">
    <property type="match status" value="1"/>
</dbReference>
<dbReference type="KEGG" id="fmr:Fuma_00447"/>
<dbReference type="Pfam" id="PF00501">
    <property type="entry name" value="AMP-binding"/>
    <property type="match status" value="1"/>
</dbReference>
<dbReference type="PANTHER" id="PTHR43845:SF1">
    <property type="entry name" value="BLR5969 PROTEIN"/>
    <property type="match status" value="1"/>
</dbReference>
<dbReference type="EMBL" id="CP017641">
    <property type="protein sequence ID" value="APZ90863.1"/>
    <property type="molecule type" value="Genomic_DNA"/>
</dbReference>
<dbReference type="Gene3D" id="3.40.50.12780">
    <property type="entry name" value="N-terminal domain of ligase-like"/>
    <property type="match status" value="1"/>
</dbReference>
<evidence type="ECO:0000259" key="1">
    <source>
        <dbReference type="Pfam" id="PF00501"/>
    </source>
</evidence>